<reference evidence="5 6" key="1">
    <citation type="submission" date="2021-10" db="EMBL/GenBank/DDBJ databases">
        <title>Collection of gut derived symbiotic bacterial strains cultured from healthy donors.</title>
        <authorList>
            <person name="Lin H."/>
            <person name="Littmann E."/>
            <person name="Kohout C."/>
            <person name="Pamer E.G."/>
        </authorList>
    </citation>
    <scope>NUCLEOTIDE SEQUENCE [LARGE SCALE GENOMIC DNA]</scope>
    <source>
        <strain evidence="5 6">DFI.1.165</strain>
    </source>
</reference>
<dbReference type="Pfam" id="PF00589">
    <property type="entry name" value="Phage_integrase"/>
    <property type="match status" value="1"/>
</dbReference>
<dbReference type="Gene3D" id="1.10.150.130">
    <property type="match status" value="1"/>
</dbReference>
<dbReference type="SUPFAM" id="SSF56349">
    <property type="entry name" value="DNA breaking-rejoining enzymes"/>
    <property type="match status" value="1"/>
</dbReference>
<dbReference type="EMBL" id="JAJCIS010000005">
    <property type="protein sequence ID" value="MCB7387680.1"/>
    <property type="molecule type" value="Genomic_DNA"/>
</dbReference>
<proteinExistence type="inferred from homology"/>
<sequence>MWVEKRANGKYKFVKEYKDYYTEETKRVSITLEKDTAAYRDLASRELDKLIEKRCAYVPSERLTLKELVEKYRDYQKMTVKASTYSRNYHACNSLMQLLGENTFLDKLNAAYIKEKFLQSGKSAGTLNEHRARLKALLNWGYENDYIADVSYMGKVKPFDATPHREKISDKFLEGEELKKLIAAMDDWRWKYATEFLALSGLRFGEFVALSLTDVDIKEEVIHVTKTYDSQNKVVTPPKTSCSIRDVYMQAELLKVAKKIRLNIKYEQFEKGYHNSNRLFFPSKTDGYAQYYAYEKYLKAISKKALGRQITAHTLRHTHASLLFEQGIDIDTISRRLGHENSKVTREIYLHTTEKLKERDKEKIRNVKIVM</sequence>
<dbReference type="PANTHER" id="PTHR30349">
    <property type="entry name" value="PHAGE INTEGRASE-RELATED"/>
    <property type="match status" value="1"/>
</dbReference>
<feature type="domain" description="Tyr recombinase" evidence="4">
    <location>
        <begin position="168"/>
        <end position="365"/>
    </location>
</feature>
<keyword evidence="3" id="KW-0233">DNA recombination</keyword>
<evidence type="ECO:0000256" key="3">
    <source>
        <dbReference type="ARBA" id="ARBA00023172"/>
    </source>
</evidence>
<gene>
    <name evidence="5" type="ORF">LIZ65_10320</name>
</gene>
<dbReference type="Gene3D" id="1.10.443.10">
    <property type="entry name" value="Intergrase catalytic core"/>
    <property type="match status" value="1"/>
</dbReference>
<evidence type="ECO:0000256" key="2">
    <source>
        <dbReference type="ARBA" id="ARBA00023125"/>
    </source>
</evidence>
<evidence type="ECO:0000256" key="1">
    <source>
        <dbReference type="ARBA" id="ARBA00008857"/>
    </source>
</evidence>
<dbReference type="PROSITE" id="PS51898">
    <property type="entry name" value="TYR_RECOMBINASE"/>
    <property type="match status" value="1"/>
</dbReference>
<protein>
    <submittedName>
        <fullName evidence="5">Site-specific integrase</fullName>
    </submittedName>
</protein>
<dbReference type="InterPro" id="IPR013762">
    <property type="entry name" value="Integrase-like_cat_sf"/>
</dbReference>
<dbReference type="CDD" id="cd01189">
    <property type="entry name" value="INT_ICEBs1_C_like"/>
    <property type="match status" value="1"/>
</dbReference>
<keyword evidence="6" id="KW-1185">Reference proteome</keyword>
<evidence type="ECO:0000313" key="6">
    <source>
        <dbReference type="Proteomes" id="UP001299546"/>
    </source>
</evidence>
<dbReference type="RefSeq" id="WP_199882854.1">
    <property type="nucleotide sequence ID" value="NZ_JAJCIQ010000006.1"/>
</dbReference>
<comment type="similarity">
    <text evidence="1">Belongs to the 'phage' integrase family.</text>
</comment>
<dbReference type="PANTHER" id="PTHR30349:SF64">
    <property type="entry name" value="PROPHAGE INTEGRASE INTD-RELATED"/>
    <property type="match status" value="1"/>
</dbReference>
<dbReference type="InterPro" id="IPR011010">
    <property type="entry name" value="DNA_brk_join_enz"/>
</dbReference>
<comment type="caution">
    <text evidence="5">The sequence shown here is derived from an EMBL/GenBank/DDBJ whole genome shotgun (WGS) entry which is preliminary data.</text>
</comment>
<evidence type="ECO:0000259" key="4">
    <source>
        <dbReference type="PROSITE" id="PS51898"/>
    </source>
</evidence>
<dbReference type="InterPro" id="IPR002104">
    <property type="entry name" value="Integrase_catalytic"/>
</dbReference>
<organism evidence="5 6">
    <name type="scientific">Bariatricus massiliensis</name>
    <dbReference type="NCBI Taxonomy" id="1745713"/>
    <lineage>
        <taxon>Bacteria</taxon>
        <taxon>Bacillati</taxon>
        <taxon>Bacillota</taxon>
        <taxon>Clostridia</taxon>
        <taxon>Lachnospirales</taxon>
        <taxon>Lachnospiraceae</taxon>
        <taxon>Bariatricus</taxon>
    </lineage>
</organism>
<keyword evidence="2" id="KW-0238">DNA-binding</keyword>
<accession>A0ABS8DGY5</accession>
<dbReference type="InterPro" id="IPR050090">
    <property type="entry name" value="Tyrosine_recombinase_XerCD"/>
</dbReference>
<name>A0ABS8DGY5_9FIRM</name>
<dbReference type="InterPro" id="IPR010998">
    <property type="entry name" value="Integrase_recombinase_N"/>
</dbReference>
<evidence type="ECO:0000313" key="5">
    <source>
        <dbReference type="EMBL" id="MCB7387680.1"/>
    </source>
</evidence>
<dbReference type="Proteomes" id="UP001299546">
    <property type="component" value="Unassembled WGS sequence"/>
</dbReference>